<evidence type="ECO:0000313" key="1">
    <source>
        <dbReference type="EMBL" id="QQL51096.1"/>
    </source>
</evidence>
<dbReference type="RefSeq" id="WP_157523669.1">
    <property type="nucleotide sequence ID" value="NZ_CP066775.1"/>
</dbReference>
<dbReference type="SUPFAM" id="SSF55166">
    <property type="entry name" value="Hedgehog/DD-peptidase"/>
    <property type="match status" value="1"/>
</dbReference>
<dbReference type="AlphaFoldDB" id="A0A6I4HVZ2"/>
<dbReference type="InterPro" id="IPR009045">
    <property type="entry name" value="Zn_M74/Hedgehog-like"/>
</dbReference>
<proteinExistence type="predicted"/>
<evidence type="ECO:0000313" key="2">
    <source>
        <dbReference type="Proteomes" id="UP000429232"/>
    </source>
</evidence>
<protein>
    <submittedName>
        <fullName evidence="1">Uncharacterized protein</fullName>
    </submittedName>
</protein>
<sequence length="193" mass="21615">MLTKTDLDARLKADAAENRFKIEADNLVFDKNSNLTYQVVDGFTLADLLTANPLSITKLNKNLLVALANIKESFEGVIKVIASYRSPEYNLLSYGGDSDLYTSGCALSLAVDANLIDKLVETIKEVSPMGELFIYKWGVHIGYAKGENKETDYRTDVSWQRKIKDFISNDRMKNVLLIGAAAVAGWFFFLRKK</sequence>
<organism evidence="1 2">
    <name type="scientific">Mucilaginibacter ginkgonis</name>
    <dbReference type="NCBI Taxonomy" id="2682091"/>
    <lineage>
        <taxon>Bacteria</taxon>
        <taxon>Pseudomonadati</taxon>
        <taxon>Bacteroidota</taxon>
        <taxon>Sphingobacteriia</taxon>
        <taxon>Sphingobacteriales</taxon>
        <taxon>Sphingobacteriaceae</taxon>
        <taxon>Mucilaginibacter</taxon>
    </lineage>
</organism>
<accession>A0A6I4HVZ2</accession>
<dbReference type="KEGG" id="mgik:GO620_006500"/>
<name>A0A6I4HVZ2_9SPHI</name>
<reference evidence="1 2" key="1">
    <citation type="submission" date="2020-12" db="EMBL/GenBank/DDBJ databases">
        <title>HMF7856_wgs.fasta genome submission.</title>
        <authorList>
            <person name="Kang H."/>
            <person name="Kim H."/>
            <person name="Joh K."/>
        </authorList>
    </citation>
    <scope>NUCLEOTIDE SEQUENCE [LARGE SCALE GENOMIC DNA]</scope>
    <source>
        <strain evidence="1 2">HMF7856</strain>
    </source>
</reference>
<dbReference type="EMBL" id="CP066775">
    <property type="protein sequence ID" value="QQL51096.1"/>
    <property type="molecule type" value="Genomic_DNA"/>
</dbReference>
<dbReference type="Proteomes" id="UP000429232">
    <property type="component" value="Chromosome"/>
</dbReference>
<gene>
    <name evidence="1" type="ORF">GO620_006500</name>
</gene>
<keyword evidence="2" id="KW-1185">Reference proteome</keyword>